<dbReference type="PANTHER" id="PTHR35132:SF1">
    <property type="entry name" value="SERINE_ARGININE REPETITIVE MATRIX-LIKE PROTEIN"/>
    <property type="match status" value="1"/>
</dbReference>
<feature type="region of interest" description="Disordered" evidence="1">
    <location>
        <begin position="104"/>
        <end position="198"/>
    </location>
</feature>
<comment type="caution">
    <text evidence="2">The sequence shown here is derived from an EMBL/GenBank/DDBJ whole genome shotgun (WGS) entry which is preliminary data.</text>
</comment>
<evidence type="ECO:0000313" key="2">
    <source>
        <dbReference type="EMBL" id="KAK8928379.1"/>
    </source>
</evidence>
<evidence type="ECO:0000256" key="1">
    <source>
        <dbReference type="SAM" id="MobiDB-lite"/>
    </source>
</evidence>
<dbReference type="EMBL" id="JBBWWQ010000015">
    <property type="protein sequence ID" value="KAK8928379.1"/>
    <property type="molecule type" value="Genomic_DNA"/>
</dbReference>
<organism evidence="2 3">
    <name type="scientific">Platanthera zijinensis</name>
    <dbReference type="NCBI Taxonomy" id="2320716"/>
    <lineage>
        <taxon>Eukaryota</taxon>
        <taxon>Viridiplantae</taxon>
        <taxon>Streptophyta</taxon>
        <taxon>Embryophyta</taxon>
        <taxon>Tracheophyta</taxon>
        <taxon>Spermatophyta</taxon>
        <taxon>Magnoliopsida</taxon>
        <taxon>Liliopsida</taxon>
        <taxon>Asparagales</taxon>
        <taxon>Orchidaceae</taxon>
        <taxon>Orchidoideae</taxon>
        <taxon>Orchideae</taxon>
        <taxon>Orchidinae</taxon>
        <taxon>Platanthera</taxon>
    </lineage>
</organism>
<keyword evidence="3" id="KW-1185">Reference proteome</keyword>
<feature type="compositionally biased region" description="Polar residues" evidence="1">
    <location>
        <begin position="165"/>
        <end position="175"/>
    </location>
</feature>
<dbReference type="Proteomes" id="UP001418222">
    <property type="component" value="Unassembled WGS sequence"/>
</dbReference>
<dbReference type="AlphaFoldDB" id="A0AAP0FZM9"/>
<feature type="compositionally biased region" description="Basic and acidic residues" evidence="1">
    <location>
        <begin position="108"/>
        <end position="120"/>
    </location>
</feature>
<name>A0AAP0FZM9_9ASPA</name>
<reference evidence="2 3" key="1">
    <citation type="journal article" date="2022" name="Nat. Plants">
        <title>Genomes of leafy and leafless Platanthera orchids illuminate the evolution of mycoheterotrophy.</title>
        <authorList>
            <person name="Li M.H."/>
            <person name="Liu K.W."/>
            <person name="Li Z."/>
            <person name="Lu H.C."/>
            <person name="Ye Q.L."/>
            <person name="Zhang D."/>
            <person name="Wang J.Y."/>
            <person name="Li Y.F."/>
            <person name="Zhong Z.M."/>
            <person name="Liu X."/>
            <person name="Yu X."/>
            <person name="Liu D.K."/>
            <person name="Tu X.D."/>
            <person name="Liu B."/>
            <person name="Hao Y."/>
            <person name="Liao X.Y."/>
            <person name="Jiang Y.T."/>
            <person name="Sun W.H."/>
            <person name="Chen J."/>
            <person name="Chen Y.Q."/>
            <person name="Ai Y."/>
            <person name="Zhai J.W."/>
            <person name="Wu S.S."/>
            <person name="Zhou Z."/>
            <person name="Hsiao Y.Y."/>
            <person name="Wu W.L."/>
            <person name="Chen Y.Y."/>
            <person name="Lin Y.F."/>
            <person name="Hsu J.L."/>
            <person name="Li C.Y."/>
            <person name="Wang Z.W."/>
            <person name="Zhao X."/>
            <person name="Zhong W.Y."/>
            <person name="Ma X.K."/>
            <person name="Ma L."/>
            <person name="Huang J."/>
            <person name="Chen G.Z."/>
            <person name="Huang M.Z."/>
            <person name="Huang L."/>
            <person name="Peng D.H."/>
            <person name="Luo Y.B."/>
            <person name="Zou S.Q."/>
            <person name="Chen S.P."/>
            <person name="Lan S."/>
            <person name="Tsai W.C."/>
            <person name="Van de Peer Y."/>
            <person name="Liu Z.J."/>
        </authorList>
    </citation>
    <scope>NUCLEOTIDE SEQUENCE [LARGE SCALE GENOMIC DNA]</scope>
    <source>
        <strain evidence="2">Lor287</strain>
    </source>
</reference>
<protein>
    <submittedName>
        <fullName evidence="2">Uncharacterized protein</fullName>
    </submittedName>
</protein>
<feature type="region of interest" description="Disordered" evidence="1">
    <location>
        <begin position="1"/>
        <end position="31"/>
    </location>
</feature>
<feature type="region of interest" description="Disordered" evidence="1">
    <location>
        <begin position="59"/>
        <end position="90"/>
    </location>
</feature>
<gene>
    <name evidence="2" type="ORF">KSP39_PZI017183</name>
</gene>
<sequence>MEGEAQRPRNSSASSPEFEFWMVRNPSSTPPELLTADELIVDGVLLPLHLLSLHHSYPSTQTLPDTSPPPPPLPPADPPPDSILAPTSSAAPAGVRIPAVDGHIQRAAGDKKPEEKEKERRDRRRNASGFASGDLNFNLNIWPFPGATQPEPQRKRRRTRKVSSAPCSRSNSRGESSIGGCAGRRWTSSPARGGVHLGRSSPVWKLRRTGMGTKDMSRNSNAAACSAHGGGGVRLINLNVNSCIGYQNQVTCRDDDSDGVAAGGSRTAEGGRSNAGSIFRLRALFSKKVY</sequence>
<evidence type="ECO:0000313" key="3">
    <source>
        <dbReference type="Proteomes" id="UP001418222"/>
    </source>
</evidence>
<feature type="compositionally biased region" description="Pro residues" evidence="1">
    <location>
        <begin position="66"/>
        <end position="81"/>
    </location>
</feature>
<accession>A0AAP0FZM9</accession>
<dbReference type="PANTHER" id="PTHR35132">
    <property type="entry name" value="SERINE/ARGININE REPETITIVE MATRIX-LIKE PROTEIN"/>
    <property type="match status" value="1"/>
</dbReference>
<proteinExistence type="predicted"/>